<gene>
    <name evidence="1" type="ORF">BOA8489_00127</name>
</gene>
<dbReference type="EMBL" id="FXXQ01000001">
    <property type="protein sequence ID" value="SMX22040.1"/>
    <property type="molecule type" value="Genomic_DNA"/>
</dbReference>
<evidence type="ECO:0000313" key="1">
    <source>
        <dbReference type="EMBL" id="SMX22040.1"/>
    </source>
</evidence>
<proteinExistence type="predicted"/>
<keyword evidence="2" id="KW-1185">Reference proteome</keyword>
<dbReference type="Proteomes" id="UP000201838">
    <property type="component" value="Unassembled WGS sequence"/>
</dbReference>
<accession>A0A238IWD2</accession>
<dbReference type="AlphaFoldDB" id="A0A238IWD2"/>
<reference evidence="1 2" key="1">
    <citation type="submission" date="2017-05" db="EMBL/GenBank/DDBJ databases">
        <authorList>
            <person name="Song R."/>
            <person name="Chenine A.L."/>
            <person name="Ruprecht R.M."/>
        </authorList>
    </citation>
    <scope>NUCLEOTIDE SEQUENCE [LARGE SCALE GENOMIC DNA]</scope>
    <source>
        <strain evidence="1 2">CECT 8489</strain>
    </source>
</reference>
<organism evidence="1 2">
    <name type="scientific">Boseongicola aestuarii</name>
    <dbReference type="NCBI Taxonomy" id="1470561"/>
    <lineage>
        <taxon>Bacteria</taxon>
        <taxon>Pseudomonadati</taxon>
        <taxon>Pseudomonadota</taxon>
        <taxon>Alphaproteobacteria</taxon>
        <taxon>Rhodobacterales</taxon>
        <taxon>Paracoccaceae</taxon>
        <taxon>Boseongicola</taxon>
    </lineage>
</organism>
<sequence length="85" mass="9669">MWQNVGGEFLPLRGVPEGGRRLIHRKTAESCLPHRCEQDDSRHFFENPDAVSDCLSLINQQSFEYHPVVSHLAVGRIVKSSIRGR</sequence>
<protein>
    <submittedName>
        <fullName evidence="1">Uncharacterized protein</fullName>
    </submittedName>
</protein>
<name>A0A238IWD2_9RHOB</name>
<evidence type="ECO:0000313" key="2">
    <source>
        <dbReference type="Proteomes" id="UP000201838"/>
    </source>
</evidence>